<dbReference type="Pfam" id="PF06429">
    <property type="entry name" value="Flg_bbr_C"/>
    <property type="match status" value="1"/>
</dbReference>
<evidence type="ECO:0000256" key="1">
    <source>
        <dbReference type="ARBA" id="ARBA00004117"/>
    </source>
</evidence>
<evidence type="ECO:0000313" key="11">
    <source>
        <dbReference type="EMBL" id="KIX13530.1"/>
    </source>
</evidence>
<keyword evidence="11" id="KW-0282">Flagellum</keyword>
<dbReference type="InterPro" id="IPR020013">
    <property type="entry name" value="Flagellar_FlgE/F/G"/>
</dbReference>
<dbReference type="NCBIfam" id="TIGR02488">
    <property type="entry name" value="flgG_G_neg"/>
    <property type="match status" value="1"/>
</dbReference>
<dbReference type="SUPFAM" id="SSF117143">
    <property type="entry name" value="Flagellar hook protein flgE"/>
    <property type="match status" value="1"/>
</dbReference>
<protein>
    <recommendedName>
        <fullName evidence="3 6">Flagellar basal-body rod protein FlgG</fullName>
    </recommendedName>
</protein>
<dbReference type="InterPro" id="IPR010930">
    <property type="entry name" value="Flg_bb/hook_C_dom"/>
</dbReference>
<accession>A0A0D2JVE9</accession>
<dbReference type="InterPro" id="IPR019776">
    <property type="entry name" value="Flagellar_basal_body_rod_CS"/>
</dbReference>
<comment type="subcellular location">
    <subcellularLocation>
        <location evidence="1 7">Bacterial flagellum basal body</location>
    </subcellularLocation>
</comment>
<evidence type="ECO:0000259" key="8">
    <source>
        <dbReference type="Pfam" id="PF00460"/>
    </source>
</evidence>
<evidence type="ECO:0000256" key="6">
    <source>
        <dbReference type="NCBIfam" id="TIGR02488"/>
    </source>
</evidence>
<dbReference type="InterPro" id="IPR001444">
    <property type="entry name" value="Flag_bb_rod_N"/>
</dbReference>
<dbReference type="InterPro" id="IPR012836">
    <property type="entry name" value="FlgF"/>
</dbReference>
<dbReference type="FunCoup" id="A0A0D2JVE9">
    <property type="interactions" value="138"/>
</dbReference>
<dbReference type="PATRIC" id="fig|1429043.3.peg.2903"/>
<dbReference type="NCBIfam" id="TIGR02490">
    <property type="entry name" value="flgF"/>
    <property type="match status" value="1"/>
</dbReference>
<evidence type="ECO:0000256" key="7">
    <source>
        <dbReference type="RuleBase" id="RU362116"/>
    </source>
</evidence>
<comment type="caution">
    <text evidence="11">The sequence shown here is derived from an EMBL/GenBank/DDBJ whole genome shotgun (WGS) entry which is preliminary data.</text>
</comment>
<feature type="domain" description="Flagellar hook protein FlgE/F/G-like D1" evidence="10">
    <location>
        <begin position="96"/>
        <end position="158"/>
    </location>
</feature>
<dbReference type="InterPro" id="IPR037925">
    <property type="entry name" value="FlgE/F/G-like"/>
</dbReference>
<name>A0A0D2JVE9_9BACT</name>
<dbReference type="PANTHER" id="PTHR30435:SF19">
    <property type="entry name" value="FLAGELLAR BASAL-BODY ROD PROTEIN FLGG"/>
    <property type="match status" value="1"/>
</dbReference>
<comment type="similarity">
    <text evidence="2 7">Belongs to the flagella basal body rod proteins family.</text>
</comment>
<keyword evidence="4 7" id="KW-0975">Bacterial flagellum</keyword>
<dbReference type="STRING" id="1429043.X474_13675"/>
<dbReference type="AlphaFoldDB" id="A0A0D2JVE9"/>
<comment type="subunit">
    <text evidence="5">The basal body constitutes a major portion of the flagellar organelle and consists of four rings (L,P,S, and M) mounted on a central rod. The rod consists of about 26 subunits of FlgG in the distal portion, and FlgB, FlgC and FlgF are thought to build up the proximal portion of the rod with about 6 subunits each.</text>
</comment>
<feature type="domain" description="Flagellar basal body rod protein N-terminal" evidence="8">
    <location>
        <begin position="7"/>
        <end position="35"/>
    </location>
</feature>
<dbReference type="RefSeq" id="WP_044349238.1">
    <property type="nucleotide sequence ID" value="NZ_AZAC01000015.1"/>
</dbReference>
<dbReference type="Proteomes" id="UP000032233">
    <property type="component" value="Unassembled WGS sequence"/>
</dbReference>
<organism evidence="11 12">
    <name type="scientific">Dethiosulfatarculus sandiegensis</name>
    <dbReference type="NCBI Taxonomy" id="1429043"/>
    <lineage>
        <taxon>Bacteria</taxon>
        <taxon>Pseudomonadati</taxon>
        <taxon>Thermodesulfobacteriota</taxon>
        <taxon>Desulfarculia</taxon>
        <taxon>Desulfarculales</taxon>
        <taxon>Desulfarculaceae</taxon>
        <taxon>Dethiosulfatarculus</taxon>
    </lineage>
</organism>
<dbReference type="InterPro" id="IPR012834">
    <property type="entry name" value="FlgG_G_neg"/>
</dbReference>
<gene>
    <name evidence="11" type="primary">flgG</name>
    <name evidence="11" type="ORF">X474_13675</name>
</gene>
<evidence type="ECO:0000313" key="12">
    <source>
        <dbReference type="Proteomes" id="UP000032233"/>
    </source>
</evidence>
<evidence type="ECO:0000256" key="4">
    <source>
        <dbReference type="ARBA" id="ARBA00023143"/>
    </source>
</evidence>
<evidence type="ECO:0000256" key="3">
    <source>
        <dbReference type="ARBA" id="ARBA00017948"/>
    </source>
</evidence>
<dbReference type="GO" id="GO:0071978">
    <property type="term" value="P:bacterial-type flagellum-dependent swarming motility"/>
    <property type="evidence" value="ECO:0007669"/>
    <property type="project" value="TreeGrafter"/>
</dbReference>
<evidence type="ECO:0000256" key="5">
    <source>
        <dbReference type="ARBA" id="ARBA00025933"/>
    </source>
</evidence>
<proteinExistence type="inferred from homology"/>
<evidence type="ECO:0000259" key="9">
    <source>
        <dbReference type="Pfam" id="PF06429"/>
    </source>
</evidence>
<dbReference type="Pfam" id="PF00460">
    <property type="entry name" value="Flg_bb_rod"/>
    <property type="match status" value="1"/>
</dbReference>
<dbReference type="InParanoid" id="A0A0D2JVE9"/>
<dbReference type="EMBL" id="AZAC01000015">
    <property type="protein sequence ID" value="KIX13530.1"/>
    <property type="molecule type" value="Genomic_DNA"/>
</dbReference>
<dbReference type="Pfam" id="PF22692">
    <property type="entry name" value="LlgE_F_G_D1"/>
    <property type="match status" value="1"/>
</dbReference>
<evidence type="ECO:0000256" key="2">
    <source>
        <dbReference type="ARBA" id="ARBA00009677"/>
    </source>
</evidence>
<keyword evidence="12" id="KW-1185">Reference proteome</keyword>
<evidence type="ECO:0000259" key="10">
    <source>
        <dbReference type="Pfam" id="PF22692"/>
    </source>
</evidence>
<keyword evidence="11" id="KW-0969">Cilium</keyword>
<keyword evidence="11" id="KW-0966">Cell projection</keyword>
<reference evidence="11 12" key="1">
    <citation type="submission" date="2013-11" db="EMBL/GenBank/DDBJ databases">
        <title>Metagenomic analysis of a methanogenic consortium involved in long chain n-alkane degradation.</title>
        <authorList>
            <person name="Davidova I.A."/>
            <person name="Callaghan A.V."/>
            <person name="Wawrik B."/>
            <person name="Pruitt S."/>
            <person name="Marks C."/>
            <person name="Duncan K.E."/>
            <person name="Suflita J.M."/>
        </authorList>
    </citation>
    <scope>NUCLEOTIDE SEQUENCE [LARGE SCALE GENOMIC DNA]</scope>
    <source>
        <strain evidence="11 12">SPR</strain>
    </source>
</reference>
<dbReference type="PROSITE" id="PS00588">
    <property type="entry name" value="FLAGELLA_BB_ROD"/>
    <property type="match status" value="1"/>
</dbReference>
<dbReference type="OrthoDB" id="9804559at2"/>
<sequence length="260" mass="27815">MMRSLFTAATGMGAQNLNMDVISNNLANVNTTGFKKSRADFEDLLYQTMRQPGAAQSTGQLIPTGVQVGLGVKPVAIQKLFSQGNYQHTENQLDLAIEGDGFFKLLKGDQEVYTRAGDFKLDNNGVIVDSNGYILQPQINVPDGTTSLVVDPTGQVTALDADGNGNVLGQISLYKFANNAGLYARGKNLFTPTPASGDPVEGVPGDAEYGTLAQGFLEMSNVSVVDEMVNMIVAQRAYEANSKAIQTSDQLLQLANNVKR</sequence>
<dbReference type="GO" id="GO:0009426">
    <property type="term" value="C:bacterial-type flagellum basal body, distal rod"/>
    <property type="evidence" value="ECO:0007669"/>
    <property type="project" value="UniProtKB-UniRule"/>
</dbReference>
<feature type="domain" description="Flagellar basal-body/hook protein C-terminal" evidence="9">
    <location>
        <begin position="213"/>
        <end position="257"/>
    </location>
</feature>
<dbReference type="NCBIfam" id="TIGR03506">
    <property type="entry name" value="FlgEFG_subfam"/>
    <property type="match status" value="2"/>
</dbReference>
<dbReference type="PANTHER" id="PTHR30435">
    <property type="entry name" value="FLAGELLAR PROTEIN"/>
    <property type="match status" value="1"/>
</dbReference>
<dbReference type="InterPro" id="IPR053967">
    <property type="entry name" value="LlgE_F_G-like_D1"/>
</dbReference>